<accession>B9ER37</accession>
<dbReference type="Proteomes" id="UP000001026">
    <property type="component" value="Chromosome"/>
</dbReference>
<name>B9ER37_PROMP</name>
<reference evidence="1 2" key="1">
    <citation type="journal article" date="2003" name="Nature">
        <title>Genome divergence in two Prochlorococcus ecotypes reflects oceanic niche differentiation.</title>
        <authorList>
            <person name="Rocap G."/>
            <person name="Larimer F.W."/>
            <person name="Lamerdin J.E."/>
            <person name="Malfatti S."/>
            <person name="Chain P."/>
            <person name="Ahlgren N.A."/>
            <person name="Arellano A."/>
            <person name="Coleman M."/>
            <person name="Hauser L."/>
            <person name="Hess W.R."/>
            <person name="Johnson Z.I."/>
            <person name="Land M.L."/>
            <person name="Lindell D."/>
            <person name="Post A.F."/>
            <person name="Regala W."/>
            <person name="Shah M."/>
            <person name="Shaw S.L."/>
            <person name="Steglich C."/>
            <person name="Sullivan M.B."/>
            <person name="Ting C.S."/>
            <person name="Tolonen A."/>
            <person name="Webb E.A."/>
            <person name="Zinser E.R."/>
            <person name="Chisholm S.W."/>
        </authorList>
    </citation>
    <scope>NUCLEOTIDE SEQUENCE [LARGE SCALE GENOMIC DNA]</scope>
    <source>
        <strain evidence="2">CCMP1986 / NIES-2087 / MED4</strain>
    </source>
</reference>
<gene>
    <name evidence="1" type="ordered locus">PMM2061</name>
</gene>
<protein>
    <submittedName>
        <fullName evidence="1">Uncharacterized protein</fullName>
    </submittedName>
</protein>
<sequence>MIMPQSTLESLLFFLVLSLLASYLVKIKYASNIKFQK</sequence>
<dbReference type="AlphaFoldDB" id="B9ER37"/>
<evidence type="ECO:0000313" key="1">
    <source>
        <dbReference type="EMBL" id="CAX37123.1"/>
    </source>
</evidence>
<proteinExistence type="predicted"/>
<dbReference type="KEGG" id="pmm:PMM2061"/>
<organism evidence="1 2">
    <name type="scientific">Prochlorococcus marinus subsp. pastoris (strain CCMP1986 / NIES-2087 / MED4)</name>
    <dbReference type="NCBI Taxonomy" id="59919"/>
    <lineage>
        <taxon>Bacteria</taxon>
        <taxon>Bacillati</taxon>
        <taxon>Cyanobacteriota</taxon>
        <taxon>Cyanophyceae</taxon>
        <taxon>Synechococcales</taxon>
        <taxon>Prochlorococcaceae</taxon>
        <taxon>Prochlorococcus</taxon>
    </lineage>
</organism>
<dbReference type="HOGENOM" id="CLU_3347273_0_0_3"/>
<evidence type="ECO:0000313" key="2">
    <source>
        <dbReference type="Proteomes" id="UP000001026"/>
    </source>
</evidence>
<dbReference type="EMBL" id="BX548174">
    <property type="protein sequence ID" value="CAX37123.1"/>
    <property type="molecule type" value="Genomic_DNA"/>
</dbReference>